<evidence type="ECO:0000259" key="1">
    <source>
        <dbReference type="Pfam" id="PF24035"/>
    </source>
</evidence>
<dbReference type="Pfam" id="PF24035">
    <property type="entry name" value="DUF7344"/>
    <property type="match status" value="1"/>
</dbReference>
<dbReference type="Proteomes" id="UP001257060">
    <property type="component" value="Unassembled WGS sequence"/>
</dbReference>
<reference evidence="2 3" key="1">
    <citation type="submission" date="2022-06" db="EMBL/GenBank/DDBJ databases">
        <title>Halogeometricum sp. a new haloarchaeum isolate from saline soil.</title>
        <authorList>
            <person name="Strakova D."/>
            <person name="Galisteo C."/>
            <person name="Sanchez-Porro C."/>
            <person name="Ventosa A."/>
        </authorList>
    </citation>
    <scope>NUCLEOTIDE SEQUENCE [LARGE SCALE GENOMIC DNA]</scope>
    <source>
        <strain evidence="2 3">S1BR25-6</strain>
    </source>
</reference>
<proteinExistence type="predicted"/>
<sequence>MEERFAGTGTGTLARSRRLVALVALREHGGAMTPAELASAVASRESGRPSAAVADDHVERVLSSLRRWHLPALSNAGLVRVIADSDSESDAGERVALDADSADVRRIVAALFESDVEDGAATGE</sequence>
<keyword evidence="3" id="KW-1185">Reference proteome</keyword>
<organism evidence="2 3">
    <name type="scientific">Halogeometricum salsisoli</name>
    <dbReference type="NCBI Taxonomy" id="2950536"/>
    <lineage>
        <taxon>Archaea</taxon>
        <taxon>Methanobacteriati</taxon>
        <taxon>Methanobacteriota</taxon>
        <taxon>Stenosarchaea group</taxon>
        <taxon>Halobacteria</taxon>
        <taxon>Halobacteriales</taxon>
        <taxon>Haloferacaceae</taxon>
        <taxon>Halogeometricum</taxon>
    </lineage>
</organism>
<protein>
    <recommendedName>
        <fullName evidence="1">DUF7344 domain-containing protein</fullName>
    </recommendedName>
</protein>
<dbReference type="InterPro" id="IPR055768">
    <property type="entry name" value="DUF7344"/>
</dbReference>
<name>A0ABU2GCG0_9EURY</name>
<feature type="domain" description="DUF7344" evidence="1">
    <location>
        <begin position="12"/>
        <end position="84"/>
    </location>
</feature>
<dbReference type="RefSeq" id="WP_310922803.1">
    <property type="nucleotide sequence ID" value="NZ_JAMQOP010000001.1"/>
</dbReference>
<accession>A0ABU2GCG0</accession>
<comment type="caution">
    <text evidence="2">The sequence shown here is derived from an EMBL/GenBank/DDBJ whole genome shotgun (WGS) entry which is preliminary data.</text>
</comment>
<dbReference type="EMBL" id="JAMQOP010000001">
    <property type="protein sequence ID" value="MDS0297979.1"/>
    <property type="molecule type" value="Genomic_DNA"/>
</dbReference>
<evidence type="ECO:0000313" key="3">
    <source>
        <dbReference type="Proteomes" id="UP001257060"/>
    </source>
</evidence>
<gene>
    <name evidence="2" type="ORF">NDI76_04425</name>
</gene>
<evidence type="ECO:0000313" key="2">
    <source>
        <dbReference type="EMBL" id="MDS0297979.1"/>
    </source>
</evidence>